<protein>
    <submittedName>
        <fullName evidence="1">Uncharacterized protein</fullName>
    </submittedName>
</protein>
<organism evidence="1 2">
    <name type="scientific">Deinococcus multiflagellatus</name>
    <dbReference type="NCBI Taxonomy" id="1656887"/>
    <lineage>
        <taxon>Bacteria</taxon>
        <taxon>Thermotogati</taxon>
        <taxon>Deinococcota</taxon>
        <taxon>Deinococci</taxon>
        <taxon>Deinococcales</taxon>
        <taxon>Deinococcaceae</taxon>
        <taxon>Deinococcus</taxon>
    </lineage>
</organism>
<comment type="caution">
    <text evidence="1">The sequence shown here is derived from an EMBL/GenBank/DDBJ whole genome shotgun (WGS) entry which is preliminary data.</text>
</comment>
<evidence type="ECO:0000313" key="1">
    <source>
        <dbReference type="EMBL" id="MFC6660076.1"/>
    </source>
</evidence>
<keyword evidence="2" id="KW-1185">Reference proteome</keyword>
<gene>
    <name evidence="1" type="ORF">ACFP90_06715</name>
</gene>
<evidence type="ECO:0000313" key="2">
    <source>
        <dbReference type="Proteomes" id="UP001596317"/>
    </source>
</evidence>
<name>A0ABW1ZGT9_9DEIO</name>
<dbReference type="EMBL" id="JBHSWB010000001">
    <property type="protein sequence ID" value="MFC6660076.1"/>
    <property type="molecule type" value="Genomic_DNA"/>
</dbReference>
<sequence>MREALGIAAPAEGLKPFRYNPANSRLKSAETDEDVLTLARARIRHIFELFDHVSVSFSGARIRRSC</sequence>
<dbReference type="Proteomes" id="UP001596317">
    <property type="component" value="Unassembled WGS sequence"/>
</dbReference>
<proteinExistence type="predicted"/>
<reference evidence="2" key="1">
    <citation type="journal article" date="2019" name="Int. J. Syst. Evol. Microbiol.">
        <title>The Global Catalogue of Microorganisms (GCM) 10K type strain sequencing project: providing services to taxonomists for standard genome sequencing and annotation.</title>
        <authorList>
            <consortium name="The Broad Institute Genomics Platform"/>
            <consortium name="The Broad Institute Genome Sequencing Center for Infectious Disease"/>
            <person name="Wu L."/>
            <person name="Ma J."/>
        </authorList>
    </citation>
    <scope>NUCLEOTIDE SEQUENCE [LARGE SCALE GENOMIC DNA]</scope>
    <source>
        <strain evidence="2">CCUG 63830</strain>
    </source>
</reference>
<accession>A0ABW1ZGT9</accession>